<evidence type="ECO:0000313" key="3">
    <source>
        <dbReference type="Proteomes" id="UP000199659"/>
    </source>
</evidence>
<dbReference type="InterPro" id="IPR035924">
    <property type="entry name" value="FlaG-like_sf"/>
</dbReference>
<dbReference type="SUPFAM" id="SSF160214">
    <property type="entry name" value="FlaG-like"/>
    <property type="match status" value="1"/>
</dbReference>
<dbReference type="PANTHER" id="PTHR37166:SF1">
    <property type="entry name" value="PROTEIN FLAG"/>
    <property type="match status" value="1"/>
</dbReference>
<evidence type="ECO:0000313" key="2">
    <source>
        <dbReference type="EMBL" id="SFR58937.1"/>
    </source>
</evidence>
<dbReference type="Proteomes" id="UP000199659">
    <property type="component" value="Unassembled WGS sequence"/>
</dbReference>
<proteinExistence type="predicted"/>
<gene>
    <name evidence="2" type="ORF">SAMN05661086_00364</name>
</gene>
<name>A0A1I6HWZ2_9FIRM</name>
<dbReference type="OrthoDB" id="9799867at2"/>
<dbReference type="InterPro" id="IPR005186">
    <property type="entry name" value="FlaG"/>
</dbReference>
<reference evidence="2 3" key="1">
    <citation type="submission" date="2016-10" db="EMBL/GenBank/DDBJ databases">
        <authorList>
            <person name="de Groot N.N."/>
        </authorList>
    </citation>
    <scope>NUCLEOTIDE SEQUENCE [LARGE SCALE GENOMIC DNA]</scope>
    <source>
        <strain evidence="2 3">743A</strain>
    </source>
</reference>
<dbReference type="PANTHER" id="PTHR37166">
    <property type="entry name" value="PROTEIN FLAG"/>
    <property type="match status" value="1"/>
</dbReference>
<dbReference type="Gene3D" id="3.30.160.170">
    <property type="entry name" value="FlaG-like"/>
    <property type="match status" value="1"/>
</dbReference>
<dbReference type="RefSeq" id="WP_092558983.1">
    <property type="nucleotide sequence ID" value="NZ_FOYZ01000001.1"/>
</dbReference>
<feature type="region of interest" description="Disordered" evidence="1">
    <location>
        <begin position="18"/>
        <end position="64"/>
    </location>
</feature>
<organism evidence="2 3">
    <name type="scientific">Anaeromicropila populeti</name>
    <dbReference type="NCBI Taxonomy" id="37658"/>
    <lineage>
        <taxon>Bacteria</taxon>
        <taxon>Bacillati</taxon>
        <taxon>Bacillota</taxon>
        <taxon>Clostridia</taxon>
        <taxon>Lachnospirales</taxon>
        <taxon>Lachnospiraceae</taxon>
        <taxon>Anaeromicropila</taxon>
    </lineage>
</organism>
<accession>A0A1I6HWZ2</accession>
<dbReference type="AlphaFoldDB" id="A0A1I6HWZ2"/>
<dbReference type="Pfam" id="PF03646">
    <property type="entry name" value="FlaG"/>
    <property type="match status" value="1"/>
</dbReference>
<keyword evidence="3" id="KW-1185">Reference proteome</keyword>
<sequence>MLDGIVGIGNKYSNEVKPVQVSGSELNPARESEEAGVVKDIGKSSETKEENQGKQGNQGDLEKKVKTAVEQANEDARVKRTGFEFTYHEVSNKISIKIYDKKTKEVIKEIPPEKTIEMVEKMWELSGLLVDEKM</sequence>
<evidence type="ECO:0000256" key="1">
    <source>
        <dbReference type="SAM" id="MobiDB-lite"/>
    </source>
</evidence>
<dbReference type="EMBL" id="FOYZ01000001">
    <property type="protein sequence ID" value="SFR58937.1"/>
    <property type="molecule type" value="Genomic_DNA"/>
</dbReference>
<feature type="compositionally biased region" description="Basic and acidic residues" evidence="1">
    <location>
        <begin position="28"/>
        <end position="52"/>
    </location>
</feature>
<dbReference type="STRING" id="37658.SAMN05661086_00364"/>
<protein>
    <submittedName>
        <fullName evidence="2">FlaG protein</fullName>
    </submittedName>
</protein>